<feature type="region of interest" description="Disordered" evidence="1">
    <location>
        <begin position="540"/>
        <end position="582"/>
    </location>
</feature>
<evidence type="ECO:0000256" key="1">
    <source>
        <dbReference type="SAM" id="MobiDB-lite"/>
    </source>
</evidence>
<feature type="compositionally biased region" description="Basic residues" evidence="1">
    <location>
        <begin position="69"/>
        <end position="82"/>
    </location>
</feature>
<feature type="chain" id="PRO_5030722738" evidence="2">
    <location>
        <begin position="27"/>
        <end position="594"/>
    </location>
</feature>
<feature type="compositionally biased region" description="Polar residues" evidence="1">
    <location>
        <begin position="167"/>
        <end position="182"/>
    </location>
</feature>
<evidence type="ECO:0000313" key="3">
    <source>
        <dbReference type="EMBL" id="CAE4602179.1"/>
    </source>
</evidence>
<gene>
    <name evidence="3" type="ORF">DBRI00130_LOCUS12285</name>
</gene>
<feature type="region of interest" description="Disordered" evidence="1">
    <location>
        <begin position="135"/>
        <end position="182"/>
    </location>
</feature>
<feature type="signal peptide" evidence="2">
    <location>
        <begin position="1"/>
        <end position="26"/>
    </location>
</feature>
<name>A0A7S4R385_9STRA</name>
<dbReference type="AlphaFoldDB" id="A0A7S4R385"/>
<feature type="compositionally biased region" description="Acidic residues" evidence="1">
    <location>
        <begin position="92"/>
        <end position="101"/>
    </location>
</feature>
<sequence length="594" mass="67427">MKVTMSFVMFCSTMYLFLSGLLVVKASSSTVAFVPLALLKQQQQQQQQQLVSFQSIHNIKTCMQMSNNHKNKSKKKKSKRRNIPPPAVAPPPEEETEGEEGEPIRTLGGGPNLIFAMARRMLVWDDESYIGLNDSSTTSSPITSPPPPTTTASTTPLPQPPRWHPTTGISDNNPQFRSQSPVMNNLGYAGVIRRNSRKRNKPSMWRYALRMYDKMKALEQQQALAAAELQKAPRNNMTDDARTATGKQQLMIKRSTVHHEGALVACMKLGLYKKSLDIYQDVWDYERQLQLAQFNSTSTTRIKTRIWSGTNKNVGVTDNMILSIVKACVRASRQGGNGDSRMQHYVSQEEQMDVEEDEEEWRKERRVPLDVAKELLVNLEERHNIPLVARHINPLAAAYQSLGYITEASTLIQTALVDRTTLYNFTIPSSSSSPKPSLLKKKNNPYDEVMKYDDDYLYDDDDDDEDDLEEFSSRVNIYDPTNAKDRASYSLYIKNAILEENWAQAVCGLKNMTEYGGYRPNGRNLNSWCEASSERRRYQNEEESGEVFVGGGNNNDGAYGVEGSGRGRREGGQGGSRRRKNWKKRRDEYWMNGF</sequence>
<organism evidence="3">
    <name type="scientific">Ditylum brightwellii</name>
    <dbReference type="NCBI Taxonomy" id="49249"/>
    <lineage>
        <taxon>Eukaryota</taxon>
        <taxon>Sar</taxon>
        <taxon>Stramenopiles</taxon>
        <taxon>Ochrophyta</taxon>
        <taxon>Bacillariophyta</taxon>
        <taxon>Mediophyceae</taxon>
        <taxon>Lithodesmiophycidae</taxon>
        <taxon>Lithodesmiales</taxon>
        <taxon>Lithodesmiaceae</taxon>
        <taxon>Ditylum</taxon>
    </lineage>
</organism>
<reference evidence="3" key="1">
    <citation type="submission" date="2021-01" db="EMBL/GenBank/DDBJ databases">
        <authorList>
            <person name="Corre E."/>
            <person name="Pelletier E."/>
            <person name="Niang G."/>
            <person name="Scheremetjew M."/>
            <person name="Finn R."/>
            <person name="Kale V."/>
            <person name="Holt S."/>
            <person name="Cochrane G."/>
            <person name="Meng A."/>
            <person name="Brown T."/>
            <person name="Cohen L."/>
        </authorList>
    </citation>
    <scope>NUCLEOTIDE SEQUENCE</scope>
    <source>
        <strain evidence="3">GSO104</strain>
    </source>
</reference>
<evidence type="ECO:0000256" key="2">
    <source>
        <dbReference type="SAM" id="SignalP"/>
    </source>
</evidence>
<accession>A0A7S4R385</accession>
<dbReference type="EMBL" id="HBNS01015292">
    <property type="protein sequence ID" value="CAE4602179.1"/>
    <property type="molecule type" value="Transcribed_RNA"/>
</dbReference>
<proteinExistence type="predicted"/>
<feature type="compositionally biased region" description="Gly residues" evidence="1">
    <location>
        <begin position="548"/>
        <end position="564"/>
    </location>
</feature>
<keyword evidence="2" id="KW-0732">Signal</keyword>
<feature type="region of interest" description="Disordered" evidence="1">
    <location>
        <begin position="64"/>
        <end position="110"/>
    </location>
</feature>
<protein>
    <submittedName>
        <fullName evidence="3">Uncharacterized protein</fullName>
    </submittedName>
</protein>